<feature type="region of interest" description="Disordered" evidence="1">
    <location>
        <begin position="1"/>
        <end position="20"/>
    </location>
</feature>
<feature type="compositionally biased region" description="Low complexity" evidence="1">
    <location>
        <begin position="78"/>
        <end position="93"/>
    </location>
</feature>
<keyword evidence="2" id="KW-1133">Transmembrane helix</keyword>
<dbReference type="EMBL" id="JACCFP010000001">
    <property type="protein sequence ID" value="NYJ03001.1"/>
    <property type="molecule type" value="Genomic_DNA"/>
</dbReference>
<proteinExistence type="predicted"/>
<feature type="transmembrane region" description="Helical" evidence="2">
    <location>
        <begin position="53"/>
        <end position="73"/>
    </location>
</feature>
<keyword evidence="2" id="KW-0812">Transmembrane</keyword>
<feature type="region of interest" description="Disordered" evidence="1">
    <location>
        <begin position="78"/>
        <end position="119"/>
    </location>
</feature>
<protein>
    <submittedName>
        <fullName evidence="3">Uncharacterized protein</fullName>
    </submittedName>
</protein>
<evidence type="ECO:0000313" key="4">
    <source>
        <dbReference type="Proteomes" id="UP000530424"/>
    </source>
</evidence>
<feature type="compositionally biased region" description="Acidic residues" evidence="1">
    <location>
        <begin position="98"/>
        <end position="115"/>
    </location>
</feature>
<keyword evidence="2" id="KW-0472">Membrane</keyword>
<evidence type="ECO:0000256" key="1">
    <source>
        <dbReference type="SAM" id="MobiDB-lite"/>
    </source>
</evidence>
<accession>A0A853C777</accession>
<comment type="caution">
    <text evidence="3">The sequence shown here is derived from an EMBL/GenBank/DDBJ whole genome shotgun (WGS) entry which is preliminary data.</text>
</comment>
<reference evidence="3 4" key="1">
    <citation type="submission" date="2020-07" db="EMBL/GenBank/DDBJ databases">
        <title>Sequencing the genomes of 1000 actinobacteria strains.</title>
        <authorList>
            <person name="Klenk H.-P."/>
        </authorList>
    </citation>
    <scope>NUCLEOTIDE SEQUENCE [LARGE SCALE GENOMIC DNA]</scope>
    <source>
        <strain evidence="3 4">DSM 103833</strain>
    </source>
</reference>
<evidence type="ECO:0000256" key="2">
    <source>
        <dbReference type="SAM" id="Phobius"/>
    </source>
</evidence>
<dbReference type="AlphaFoldDB" id="A0A853C777"/>
<name>A0A853C777_9ACTN</name>
<dbReference type="RefSeq" id="WP_179669300.1">
    <property type="nucleotide sequence ID" value="NZ_JACCFP010000001.1"/>
</dbReference>
<evidence type="ECO:0000313" key="3">
    <source>
        <dbReference type="EMBL" id="NYJ03001.1"/>
    </source>
</evidence>
<organism evidence="3 4">
    <name type="scientific">Nocardioides thalensis</name>
    <dbReference type="NCBI Taxonomy" id="1914755"/>
    <lineage>
        <taxon>Bacteria</taxon>
        <taxon>Bacillati</taxon>
        <taxon>Actinomycetota</taxon>
        <taxon>Actinomycetes</taxon>
        <taxon>Propionibacteriales</taxon>
        <taxon>Nocardioidaceae</taxon>
        <taxon>Nocardioides</taxon>
    </lineage>
</organism>
<dbReference type="Proteomes" id="UP000530424">
    <property type="component" value="Unassembled WGS sequence"/>
</dbReference>
<keyword evidence="4" id="KW-1185">Reference proteome</keyword>
<sequence>MTDRSAPRDPLQGLDPYPRERLEGLHAERADLLEEIVSTPGPGKQPTTSRTRLLIAGGIAAALVVVGGGVWFATGSDDAATDDAPVAAASSPARGETEPDQATDPDEDATEPDQADDVRVSGVRVGDLEDFLRVRPGDVLDPDVCRELRSGWRVRPDGRVLLRGDTELRIVPRRGDGTIRLRTLREGLTRLSQLERLPRSARAYYIGGPRGGWVAIDGECTVVDRGRGPWIDVYLRTDRRR</sequence>
<gene>
    <name evidence="3" type="ORF">HNR19_003699</name>
</gene>